<evidence type="ECO:0000259" key="1">
    <source>
        <dbReference type="Pfam" id="PF01909"/>
    </source>
</evidence>
<proteinExistence type="predicted"/>
<dbReference type="EMBL" id="JACJVP010000007">
    <property type="protein sequence ID" value="MBB6670335.1"/>
    <property type="molecule type" value="Genomic_DNA"/>
</dbReference>
<dbReference type="RefSeq" id="WP_185141770.1">
    <property type="nucleotide sequence ID" value="NZ_JACJVP010000007.1"/>
</dbReference>
<dbReference type="CDD" id="cd05403">
    <property type="entry name" value="NT_KNTase_like"/>
    <property type="match status" value="1"/>
</dbReference>
<dbReference type="InterPro" id="IPR002934">
    <property type="entry name" value="Polymerase_NTP_transf_dom"/>
</dbReference>
<dbReference type="AlphaFoldDB" id="A0A7X0RQ26"/>
<gene>
    <name evidence="2" type="ORF">H7C19_06500</name>
</gene>
<protein>
    <submittedName>
        <fullName evidence="2">Nucleotidyltransferase domain-containing protein</fullName>
    </submittedName>
</protein>
<reference evidence="2 3" key="1">
    <citation type="submission" date="2020-08" db="EMBL/GenBank/DDBJ databases">
        <title>Cohnella phylogeny.</title>
        <authorList>
            <person name="Dunlap C."/>
        </authorList>
    </citation>
    <scope>NUCLEOTIDE SEQUENCE [LARGE SCALE GENOMIC DNA]</scope>
    <source>
        <strain evidence="2 3">DSM 28246</strain>
    </source>
</reference>
<dbReference type="Gene3D" id="3.30.460.10">
    <property type="entry name" value="Beta Polymerase, domain 2"/>
    <property type="match status" value="1"/>
</dbReference>
<keyword evidence="3" id="KW-1185">Reference proteome</keyword>
<sequence>MNELFNERGIREHHRQAINHLVDRLSPDPDYLAIMITGSVVKGLARADSDIDCYLVVRDEVFEARKQRDRLFYFEQEGCDYEGGYYDGKIVNYAFLTAAAERGSEPTRSSFAGALVAFSRIPGLDELVSRIAVYPEANREKNFADFFAQVELYGGYFADRALTLNNTYLLAQAVSQIALFSGRLILAYNRILFPCHKSLMTALETATDRPERYLELLESMLRDPNRETIGALTACVRDFHDWGIAPHEAVSRFVVNNEWNWIEQEPPLSDR</sequence>
<evidence type="ECO:0000313" key="3">
    <source>
        <dbReference type="Proteomes" id="UP000547209"/>
    </source>
</evidence>
<comment type="caution">
    <text evidence="2">The sequence shown here is derived from an EMBL/GenBank/DDBJ whole genome shotgun (WGS) entry which is preliminary data.</text>
</comment>
<dbReference type="Pfam" id="PF01909">
    <property type="entry name" value="NTP_transf_2"/>
    <property type="match status" value="1"/>
</dbReference>
<feature type="domain" description="Polymerase nucleotidyl transferase" evidence="1">
    <location>
        <begin position="33"/>
        <end position="71"/>
    </location>
</feature>
<dbReference type="SUPFAM" id="SSF81301">
    <property type="entry name" value="Nucleotidyltransferase"/>
    <property type="match status" value="1"/>
</dbReference>
<accession>A0A7X0RQ26</accession>
<evidence type="ECO:0000313" key="2">
    <source>
        <dbReference type="EMBL" id="MBB6670335.1"/>
    </source>
</evidence>
<keyword evidence="2" id="KW-0808">Transferase</keyword>
<name>A0A7X0RQ26_9BACL</name>
<dbReference type="InterPro" id="IPR043519">
    <property type="entry name" value="NT_sf"/>
</dbReference>
<organism evidence="2 3">
    <name type="scientific">Cohnella nanjingensis</name>
    <dbReference type="NCBI Taxonomy" id="1387779"/>
    <lineage>
        <taxon>Bacteria</taxon>
        <taxon>Bacillati</taxon>
        <taxon>Bacillota</taxon>
        <taxon>Bacilli</taxon>
        <taxon>Bacillales</taxon>
        <taxon>Paenibacillaceae</taxon>
        <taxon>Cohnella</taxon>
    </lineage>
</organism>
<dbReference type="Proteomes" id="UP000547209">
    <property type="component" value="Unassembled WGS sequence"/>
</dbReference>
<dbReference type="GO" id="GO:0016779">
    <property type="term" value="F:nucleotidyltransferase activity"/>
    <property type="evidence" value="ECO:0007669"/>
    <property type="project" value="InterPro"/>
</dbReference>